<evidence type="ECO:0000259" key="1">
    <source>
        <dbReference type="Pfam" id="PF12645"/>
    </source>
</evidence>
<dbReference type="GeneID" id="74988589"/>
<dbReference type="KEGG" id="ehl:EHLA_2671"/>
<feature type="domain" description="Helix-turn-helix conjugative transposon-like" evidence="1">
    <location>
        <begin position="12"/>
        <end position="76"/>
    </location>
</feature>
<dbReference type="Pfam" id="PF12645">
    <property type="entry name" value="HTH_16"/>
    <property type="match status" value="1"/>
</dbReference>
<dbReference type="Proteomes" id="UP000217549">
    <property type="component" value="Chromosome I"/>
</dbReference>
<reference evidence="3" key="1">
    <citation type="submission" date="2017-09" db="EMBL/GenBank/DDBJ databases">
        <authorList>
            <person name="Shetty A S."/>
        </authorList>
    </citation>
    <scope>NUCLEOTIDE SEQUENCE [LARGE SCALE GENOMIC DNA]</scope>
</reference>
<organism evidence="2 3">
    <name type="scientific">Anaerobutyricum hallii</name>
    <dbReference type="NCBI Taxonomy" id="39488"/>
    <lineage>
        <taxon>Bacteria</taxon>
        <taxon>Bacillati</taxon>
        <taxon>Bacillota</taxon>
        <taxon>Clostridia</taxon>
        <taxon>Lachnospirales</taxon>
        <taxon>Lachnospiraceae</taxon>
        <taxon>Anaerobutyricum</taxon>
    </lineage>
</organism>
<gene>
    <name evidence="2" type="ORF">EHLA_2671</name>
</gene>
<dbReference type="AlphaFoldDB" id="A0A285PZ35"/>
<sequence>MQYRKKKEQIAFEVIEDAIGGDAVAINQIIDYFQPYINSRCRRKFIDESGRTRYGIDEYMKRRMETKLITKILGFKIQL</sequence>
<dbReference type="RefSeq" id="WP_096241036.1">
    <property type="nucleotide sequence ID" value="NZ_LT907978.1"/>
</dbReference>
<name>A0A285PZ35_9FIRM</name>
<proteinExistence type="predicted"/>
<keyword evidence="3" id="KW-1185">Reference proteome</keyword>
<dbReference type="InterPro" id="IPR024760">
    <property type="entry name" value="HTH_dom_conjug_TS-like"/>
</dbReference>
<evidence type="ECO:0000313" key="2">
    <source>
        <dbReference type="EMBL" id="SOB73225.1"/>
    </source>
</evidence>
<accession>A0A285PZ35</accession>
<evidence type="ECO:0000313" key="3">
    <source>
        <dbReference type="Proteomes" id="UP000217549"/>
    </source>
</evidence>
<dbReference type="EMBL" id="LT907978">
    <property type="protein sequence ID" value="SOB73225.1"/>
    <property type="molecule type" value="Genomic_DNA"/>
</dbReference>
<protein>
    <submittedName>
        <fullName evidence="2">Helix-turn-helix, conjugative transposon-like</fullName>
    </submittedName>
</protein>